<dbReference type="EMBL" id="LT632786">
    <property type="protein sequence ID" value="SFZ70592.1"/>
    <property type="molecule type" value="Genomic_DNA"/>
</dbReference>
<dbReference type="AlphaFoldDB" id="A0A1M4NGI4"/>
<reference evidence="2" key="1">
    <citation type="submission" date="2016-10" db="EMBL/GenBank/DDBJ databases">
        <title>Proteomic and phylogenetic analysis of the outer membrane protein repertoire of gastric Helicobacter species.</title>
        <authorList>
            <person name="Joosten M."/>
        </authorList>
    </citation>
    <scope>NUCLEOTIDE SEQUENCE</scope>
    <source>
        <strain evidence="1">Acino1</strain>
        <strain evidence="2">Acino2</strain>
        <strain evidence="3">Acino4</strain>
    </source>
</reference>
<protein>
    <submittedName>
        <fullName evidence="2">OMP641</fullName>
    </submittedName>
    <submittedName>
        <fullName evidence="3">OMP806</fullName>
    </submittedName>
    <submittedName>
        <fullName evidence="1">OMP953</fullName>
    </submittedName>
</protein>
<gene>
    <name evidence="2" type="primary">omp641</name>
    <name evidence="3" type="synonym">omp806</name>
    <name evidence="1" type="synonym">omp953</name>
</gene>
<sequence length="68" mass="7931">MNQNIQNAVSQVKATHKPTVTNTNNYGQMYGMDAMAWYKWFFGKKKNFGFRSYGYYSYNHANLSFVGI</sequence>
<name>A0A1M4NGI4_HELAC</name>
<dbReference type="EMBL" id="LT632759">
    <property type="protein sequence ID" value="SFZ70533.1"/>
    <property type="molecule type" value="Genomic_DNA"/>
</dbReference>
<evidence type="ECO:0000313" key="3">
    <source>
        <dbReference type="EMBL" id="SFZ70921.1"/>
    </source>
</evidence>
<proteinExistence type="predicted"/>
<dbReference type="Pfam" id="PF01856">
    <property type="entry name" value="HP_OMP"/>
    <property type="match status" value="1"/>
</dbReference>
<dbReference type="PRINTS" id="PR01776">
    <property type="entry name" value="HPOMPFAMILY"/>
</dbReference>
<accession>A0A1M4NGI4</accession>
<dbReference type="EMBL" id="LT632954">
    <property type="protein sequence ID" value="SFZ70921.1"/>
    <property type="molecule type" value="Genomic_DNA"/>
</dbReference>
<organism evidence="2">
    <name type="scientific">Helicobacter acinonychis</name>
    <name type="common">Helicobacter acinonyx</name>
    <dbReference type="NCBI Taxonomy" id="212"/>
    <lineage>
        <taxon>Bacteria</taxon>
        <taxon>Pseudomonadati</taxon>
        <taxon>Campylobacterota</taxon>
        <taxon>Epsilonproteobacteria</taxon>
        <taxon>Campylobacterales</taxon>
        <taxon>Helicobacteraceae</taxon>
        <taxon>Helicobacter</taxon>
    </lineage>
</organism>
<evidence type="ECO:0000313" key="1">
    <source>
        <dbReference type="EMBL" id="SFZ70533.1"/>
    </source>
</evidence>
<dbReference type="InterPro" id="IPR002718">
    <property type="entry name" value="OMP_Helicobacter"/>
</dbReference>
<evidence type="ECO:0000313" key="2">
    <source>
        <dbReference type="EMBL" id="SFZ70592.1"/>
    </source>
</evidence>